<evidence type="ECO:0000256" key="1">
    <source>
        <dbReference type="SAM" id="MobiDB-lite"/>
    </source>
</evidence>
<accession>A0A516KD22</accession>
<name>A0A516KD22_9BACI</name>
<feature type="compositionally biased region" description="Polar residues" evidence="1">
    <location>
        <begin position="8"/>
        <end position="19"/>
    </location>
</feature>
<dbReference type="Proteomes" id="UP000315215">
    <property type="component" value="Chromosome"/>
</dbReference>
<protein>
    <submittedName>
        <fullName evidence="2">Uncharacterized protein</fullName>
    </submittedName>
</protein>
<dbReference type="EMBL" id="CP041666">
    <property type="protein sequence ID" value="QDP39305.1"/>
    <property type="molecule type" value="Genomic_DNA"/>
</dbReference>
<dbReference type="KEGG" id="aqt:FN924_03315"/>
<evidence type="ECO:0000313" key="2">
    <source>
        <dbReference type="EMBL" id="QDP39305.1"/>
    </source>
</evidence>
<dbReference type="RefSeq" id="WP_143892055.1">
    <property type="nucleotide sequence ID" value="NZ_CP041666.1"/>
</dbReference>
<gene>
    <name evidence="2" type="ORF">FN924_03315</name>
</gene>
<organism evidence="2 3">
    <name type="scientific">Radiobacillus deserti</name>
    <dbReference type="NCBI Taxonomy" id="2594883"/>
    <lineage>
        <taxon>Bacteria</taxon>
        <taxon>Bacillati</taxon>
        <taxon>Bacillota</taxon>
        <taxon>Bacilli</taxon>
        <taxon>Bacillales</taxon>
        <taxon>Bacillaceae</taxon>
        <taxon>Radiobacillus</taxon>
    </lineage>
</organism>
<proteinExistence type="predicted"/>
<feature type="region of interest" description="Disordered" evidence="1">
    <location>
        <begin position="1"/>
        <end position="24"/>
    </location>
</feature>
<dbReference type="AlphaFoldDB" id="A0A516KD22"/>
<keyword evidence="3" id="KW-1185">Reference proteome</keyword>
<sequence>MDGGDTVDGSTNVQPNNDQAGDKTVTVLFSGNLDPQDYARGFVDSQVVNSNANNSSNENPLNINQAATISNQGKTDNPDLTSVTMDGNSYLFKFDEALTDDDIIQNSSGLRLYFPEAKQNSTIPSAGSSRVEVVDNKNVASLL</sequence>
<dbReference type="OrthoDB" id="9852895at2"/>
<evidence type="ECO:0000313" key="3">
    <source>
        <dbReference type="Proteomes" id="UP000315215"/>
    </source>
</evidence>
<reference evidence="2 3" key="1">
    <citation type="submission" date="2019-07" db="EMBL/GenBank/DDBJ databases">
        <authorList>
            <person name="Li J."/>
        </authorList>
    </citation>
    <scope>NUCLEOTIDE SEQUENCE [LARGE SCALE GENOMIC DNA]</scope>
    <source>
        <strain evidence="2 3">TKL69</strain>
    </source>
</reference>